<proteinExistence type="predicted"/>
<dbReference type="PANTHER" id="PTHR24559:SF444">
    <property type="entry name" value="REVERSE TRANSCRIPTASE DOMAIN-CONTAINING PROTEIN"/>
    <property type="match status" value="1"/>
</dbReference>
<feature type="domain" description="Reverse transcriptase" evidence="1">
    <location>
        <begin position="3"/>
        <end position="57"/>
    </location>
</feature>
<feature type="non-terminal residue" evidence="2">
    <location>
        <position position="58"/>
    </location>
</feature>
<dbReference type="Gene3D" id="3.30.70.270">
    <property type="match status" value="1"/>
</dbReference>
<dbReference type="Pfam" id="PF00078">
    <property type="entry name" value="RVT_1"/>
    <property type="match status" value="1"/>
</dbReference>
<dbReference type="InterPro" id="IPR000477">
    <property type="entry name" value="RT_dom"/>
</dbReference>
<dbReference type="InterPro" id="IPR053134">
    <property type="entry name" value="RNA-dir_DNA_polymerase"/>
</dbReference>
<dbReference type="AlphaFoldDB" id="A0A392T4J6"/>
<dbReference type="Gene3D" id="3.10.10.10">
    <property type="entry name" value="HIV Type 1 Reverse Transcriptase, subunit A, domain 1"/>
    <property type="match status" value="1"/>
</dbReference>
<name>A0A392T4J6_9FABA</name>
<dbReference type="InterPro" id="IPR043502">
    <property type="entry name" value="DNA/RNA_pol_sf"/>
</dbReference>
<dbReference type="GO" id="GO:0003964">
    <property type="term" value="F:RNA-directed DNA polymerase activity"/>
    <property type="evidence" value="ECO:0007669"/>
    <property type="project" value="UniProtKB-KW"/>
</dbReference>
<evidence type="ECO:0000313" key="3">
    <source>
        <dbReference type="Proteomes" id="UP000265520"/>
    </source>
</evidence>
<dbReference type="PANTHER" id="PTHR24559">
    <property type="entry name" value="TRANSPOSON TY3-I GAG-POL POLYPROTEIN"/>
    <property type="match status" value="1"/>
</dbReference>
<keyword evidence="2" id="KW-0548">Nucleotidyltransferase</keyword>
<keyword evidence="2" id="KW-0695">RNA-directed DNA polymerase</keyword>
<dbReference type="InterPro" id="IPR043128">
    <property type="entry name" value="Rev_trsase/Diguanyl_cyclase"/>
</dbReference>
<sequence length="58" mass="6568">MDQLVGACVFGKIDLRSGYHQIRVKAEDIPNIAFRTRYGHYEYSVMPFGVTNAPGVFM</sequence>
<dbReference type="Proteomes" id="UP000265520">
    <property type="component" value="Unassembled WGS sequence"/>
</dbReference>
<evidence type="ECO:0000259" key="1">
    <source>
        <dbReference type="Pfam" id="PF00078"/>
    </source>
</evidence>
<dbReference type="SUPFAM" id="SSF56672">
    <property type="entry name" value="DNA/RNA polymerases"/>
    <property type="match status" value="1"/>
</dbReference>
<organism evidence="2 3">
    <name type="scientific">Trifolium medium</name>
    <dbReference type="NCBI Taxonomy" id="97028"/>
    <lineage>
        <taxon>Eukaryota</taxon>
        <taxon>Viridiplantae</taxon>
        <taxon>Streptophyta</taxon>
        <taxon>Embryophyta</taxon>
        <taxon>Tracheophyta</taxon>
        <taxon>Spermatophyta</taxon>
        <taxon>Magnoliopsida</taxon>
        <taxon>eudicotyledons</taxon>
        <taxon>Gunneridae</taxon>
        <taxon>Pentapetalae</taxon>
        <taxon>rosids</taxon>
        <taxon>fabids</taxon>
        <taxon>Fabales</taxon>
        <taxon>Fabaceae</taxon>
        <taxon>Papilionoideae</taxon>
        <taxon>50 kb inversion clade</taxon>
        <taxon>NPAAA clade</taxon>
        <taxon>Hologalegina</taxon>
        <taxon>IRL clade</taxon>
        <taxon>Trifolieae</taxon>
        <taxon>Trifolium</taxon>
    </lineage>
</organism>
<keyword evidence="3" id="KW-1185">Reference proteome</keyword>
<dbReference type="EMBL" id="LXQA010490668">
    <property type="protein sequence ID" value="MCI55096.1"/>
    <property type="molecule type" value="Genomic_DNA"/>
</dbReference>
<protein>
    <submittedName>
        <fullName evidence="2">RNA-directed DNA polymerase (Reverse transcriptase)</fullName>
    </submittedName>
</protein>
<evidence type="ECO:0000313" key="2">
    <source>
        <dbReference type="EMBL" id="MCI55096.1"/>
    </source>
</evidence>
<accession>A0A392T4J6</accession>
<comment type="caution">
    <text evidence="2">The sequence shown here is derived from an EMBL/GenBank/DDBJ whole genome shotgun (WGS) entry which is preliminary data.</text>
</comment>
<reference evidence="2 3" key="1">
    <citation type="journal article" date="2018" name="Front. Plant Sci.">
        <title>Red Clover (Trifolium pratense) and Zigzag Clover (T. medium) - A Picture of Genomic Similarities and Differences.</title>
        <authorList>
            <person name="Dluhosova J."/>
            <person name="Istvanek J."/>
            <person name="Nedelnik J."/>
            <person name="Repkova J."/>
        </authorList>
    </citation>
    <scope>NUCLEOTIDE SEQUENCE [LARGE SCALE GENOMIC DNA]</scope>
    <source>
        <strain evidence="3">cv. 10/8</strain>
        <tissue evidence="2">Leaf</tissue>
    </source>
</reference>
<keyword evidence="2" id="KW-0808">Transferase</keyword>